<dbReference type="RefSeq" id="XP_059605992.1">
    <property type="nucleotide sequence ID" value="XM_059746052.1"/>
</dbReference>
<name>A0AAJ8E3T9_ASPNG</name>
<dbReference type="VEuPathDB" id="FungiDB:An02g01170"/>
<organism evidence="1">
    <name type="scientific">Aspergillus niger</name>
    <dbReference type="NCBI Taxonomy" id="5061"/>
    <lineage>
        <taxon>Eukaryota</taxon>
        <taxon>Fungi</taxon>
        <taxon>Dikarya</taxon>
        <taxon>Ascomycota</taxon>
        <taxon>Pezizomycotina</taxon>
        <taxon>Eurotiomycetes</taxon>
        <taxon>Eurotiomycetidae</taxon>
        <taxon>Eurotiales</taxon>
        <taxon>Aspergillaceae</taxon>
        <taxon>Aspergillus</taxon>
        <taxon>Aspergillus subgen. Circumdati</taxon>
    </lineage>
</organism>
<sequence>MARGQEKAPWQSTKCTFSNKILMGGYPRYLIDLGRVSRNFIQVAMVVVVMQRSRA</sequence>
<gene>
    <name evidence="1" type="ORF">An02g01170</name>
</gene>
<dbReference type="GeneID" id="84590213"/>
<reference evidence="1" key="2">
    <citation type="submission" date="2025-08" db="UniProtKB">
        <authorList>
            <consortium name="RefSeq"/>
        </authorList>
    </citation>
    <scope>IDENTIFICATION</scope>
</reference>
<proteinExistence type="predicted"/>
<dbReference type="KEGG" id="ang:An02g01170"/>
<protein>
    <submittedName>
        <fullName evidence="1">Uncharacterized protein</fullName>
    </submittedName>
</protein>
<evidence type="ECO:0000313" key="1">
    <source>
        <dbReference type="RefSeq" id="XP_059605992.1"/>
    </source>
</evidence>
<dbReference type="AlphaFoldDB" id="A0AAJ8E3T9"/>
<accession>A0AAJ8E3T9</accession>
<reference evidence="1" key="1">
    <citation type="submission" date="2025-02" db="EMBL/GenBank/DDBJ databases">
        <authorList>
            <consortium name="NCBI Genome Project"/>
        </authorList>
    </citation>
    <scope>NUCLEOTIDE SEQUENCE</scope>
</reference>